<dbReference type="SUPFAM" id="SSF143456">
    <property type="entry name" value="VC0467-like"/>
    <property type="match status" value="1"/>
</dbReference>
<dbReference type="PANTHER" id="PTHR30327">
    <property type="entry name" value="UNCHARACTERIZED PROTEIN YQGE"/>
    <property type="match status" value="1"/>
</dbReference>
<dbReference type="EMBL" id="CAEZZV010000080">
    <property type="protein sequence ID" value="CAB4779034.1"/>
    <property type="molecule type" value="Genomic_DNA"/>
</dbReference>
<organism evidence="4">
    <name type="scientific">freshwater metagenome</name>
    <dbReference type="NCBI Taxonomy" id="449393"/>
    <lineage>
        <taxon>unclassified sequences</taxon>
        <taxon>metagenomes</taxon>
        <taxon>ecological metagenomes</taxon>
    </lineage>
</organism>
<evidence type="ECO:0000313" key="7">
    <source>
        <dbReference type="EMBL" id="CAB5117597.1"/>
    </source>
</evidence>
<dbReference type="EMBL" id="CAFBNZ010000027">
    <property type="protein sequence ID" value="CAB4967720.1"/>
    <property type="molecule type" value="Genomic_DNA"/>
</dbReference>
<dbReference type="EMBL" id="CAEZVL010000198">
    <property type="protein sequence ID" value="CAB4638047.1"/>
    <property type="molecule type" value="Genomic_DNA"/>
</dbReference>
<evidence type="ECO:0000313" key="5">
    <source>
        <dbReference type="EMBL" id="CAB4967720.1"/>
    </source>
</evidence>
<evidence type="ECO:0000313" key="4">
    <source>
        <dbReference type="EMBL" id="CAB4779034.1"/>
    </source>
</evidence>
<dbReference type="Pfam" id="PF02622">
    <property type="entry name" value="DUF179"/>
    <property type="match status" value="1"/>
</dbReference>
<dbReference type="EMBL" id="CAFBQJ010000043">
    <property type="protein sequence ID" value="CAB5046492.1"/>
    <property type="molecule type" value="Genomic_DNA"/>
</dbReference>
<dbReference type="Gene3D" id="3.40.1740.10">
    <property type="entry name" value="VC0467-like"/>
    <property type="match status" value="1"/>
</dbReference>
<reference evidence="4" key="1">
    <citation type="submission" date="2020-05" db="EMBL/GenBank/DDBJ databases">
        <authorList>
            <person name="Chiriac C."/>
            <person name="Salcher M."/>
            <person name="Ghai R."/>
            <person name="Kavagutti S V."/>
        </authorList>
    </citation>
    <scope>NUCLEOTIDE SEQUENCE</scope>
</reference>
<name>A0A6J6W6A7_9ZZZZ</name>
<dbReference type="EMBL" id="CAEZUK010000024">
    <property type="protein sequence ID" value="CAB4592798.1"/>
    <property type="molecule type" value="Genomic_DNA"/>
</dbReference>
<dbReference type="PANTHER" id="PTHR30327:SF1">
    <property type="entry name" value="UPF0301 PROTEIN YQGE"/>
    <property type="match status" value="1"/>
</dbReference>
<evidence type="ECO:0000313" key="1">
    <source>
        <dbReference type="EMBL" id="CAB4538695.1"/>
    </source>
</evidence>
<evidence type="ECO:0000313" key="3">
    <source>
        <dbReference type="EMBL" id="CAB4638047.1"/>
    </source>
</evidence>
<dbReference type="GO" id="GO:0005829">
    <property type="term" value="C:cytosol"/>
    <property type="evidence" value="ECO:0007669"/>
    <property type="project" value="TreeGrafter"/>
</dbReference>
<accession>A0A6J6W6A7</accession>
<dbReference type="InterPro" id="IPR003774">
    <property type="entry name" value="AlgH-like"/>
</dbReference>
<sequence>MARARGFSLPSTKGRLLVAAPPLTDPNFDRSVLFMLEHNEGGALGLMLNRSSNDLKIELDSWVDLLTPPQAFFSGGPVETHALIALGMIPGKTPDGQTFVSVDCVAPIDLDSDPALLDPRPSLLRIFHGYAGWGPQQLDAELEGGAWLVLNALVSDVFTQTPKDLWETVLRRQKGEASWLADCPSDPTLN</sequence>
<dbReference type="EMBL" id="CAEZSL010000042">
    <property type="protein sequence ID" value="CAB4538695.1"/>
    <property type="molecule type" value="Genomic_DNA"/>
</dbReference>
<dbReference type="EMBL" id="CAFBRX010000037">
    <property type="protein sequence ID" value="CAB5117597.1"/>
    <property type="molecule type" value="Genomic_DNA"/>
</dbReference>
<protein>
    <submittedName>
        <fullName evidence="4">Unannotated protein</fullName>
    </submittedName>
</protein>
<gene>
    <name evidence="1" type="ORF">UFOPK1421_00516</name>
    <name evidence="2" type="ORF">UFOPK1820_00246</name>
    <name evidence="3" type="ORF">UFOPK1960_01116</name>
    <name evidence="4" type="ORF">UFOPK2921_00738</name>
    <name evidence="5" type="ORF">UFOPK3889_00255</name>
    <name evidence="6" type="ORF">UFOPK4275_00361</name>
    <name evidence="7" type="ORF">UFOPK4422_00500</name>
</gene>
<dbReference type="AlphaFoldDB" id="A0A6J6W6A7"/>
<proteinExistence type="predicted"/>
<evidence type="ECO:0000313" key="6">
    <source>
        <dbReference type="EMBL" id="CAB5046492.1"/>
    </source>
</evidence>
<evidence type="ECO:0000313" key="2">
    <source>
        <dbReference type="EMBL" id="CAB4592798.1"/>
    </source>
</evidence>